<protein>
    <submittedName>
        <fullName evidence="2">Ribonucleoside-diphosphate reductase class Ib glutaredoxin subunit</fullName>
    </submittedName>
</protein>
<dbReference type="RefSeq" id="WP_176759252.1">
    <property type="nucleotide sequence ID" value="NZ_FMYI01000005.1"/>
</dbReference>
<organism evidence="2 3">
    <name type="scientific">Pelagirhabdus alkalitolerans</name>
    <dbReference type="NCBI Taxonomy" id="1612202"/>
    <lineage>
        <taxon>Bacteria</taxon>
        <taxon>Bacillati</taxon>
        <taxon>Bacillota</taxon>
        <taxon>Bacilli</taxon>
        <taxon>Bacillales</taxon>
        <taxon>Bacillaceae</taxon>
        <taxon>Pelagirhabdus</taxon>
    </lineage>
</organism>
<dbReference type="InterPro" id="IPR036249">
    <property type="entry name" value="Thioredoxin-like_sf"/>
</dbReference>
<keyword evidence="3" id="KW-1185">Reference proteome</keyword>
<evidence type="ECO:0000259" key="1">
    <source>
        <dbReference type="Pfam" id="PF00462"/>
    </source>
</evidence>
<dbReference type="CDD" id="cd02976">
    <property type="entry name" value="NrdH"/>
    <property type="match status" value="1"/>
</dbReference>
<sequence length="81" mass="9394">MSKETLTVYISEQCRDCDRVTDLLNQLGASYQEKNISENRTYLKELQALSIFATPVVMTEDRTILGYQESKIKNLVDRMSR</sequence>
<evidence type="ECO:0000313" key="2">
    <source>
        <dbReference type="EMBL" id="SDC17594.1"/>
    </source>
</evidence>
<name>A0A1G6JFS5_9BACI</name>
<dbReference type="AlphaFoldDB" id="A0A1G6JFS5"/>
<dbReference type="Gene3D" id="3.40.30.10">
    <property type="entry name" value="Glutaredoxin"/>
    <property type="match status" value="1"/>
</dbReference>
<dbReference type="Pfam" id="PF00462">
    <property type="entry name" value="Glutaredoxin"/>
    <property type="match status" value="1"/>
</dbReference>
<feature type="domain" description="Glutaredoxin" evidence="1">
    <location>
        <begin position="7"/>
        <end position="61"/>
    </location>
</feature>
<gene>
    <name evidence="2" type="ORF">SAMN05421734_10532</name>
</gene>
<proteinExistence type="predicted"/>
<dbReference type="InterPro" id="IPR002109">
    <property type="entry name" value="Glutaredoxin"/>
</dbReference>
<accession>A0A1G6JFS5</accession>
<dbReference type="PROSITE" id="PS51354">
    <property type="entry name" value="GLUTAREDOXIN_2"/>
    <property type="match status" value="1"/>
</dbReference>
<dbReference type="EMBL" id="FMYI01000005">
    <property type="protein sequence ID" value="SDC17594.1"/>
    <property type="molecule type" value="Genomic_DNA"/>
</dbReference>
<reference evidence="3" key="1">
    <citation type="submission" date="2016-09" db="EMBL/GenBank/DDBJ databases">
        <authorList>
            <person name="Varghese N."/>
            <person name="Submissions S."/>
        </authorList>
    </citation>
    <scope>NUCLEOTIDE SEQUENCE [LARGE SCALE GENOMIC DNA]</scope>
    <source>
        <strain evidence="3">S5</strain>
    </source>
</reference>
<dbReference type="Proteomes" id="UP000242949">
    <property type="component" value="Unassembled WGS sequence"/>
</dbReference>
<dbReference type="SUPFAM" id="SSF52833">
    <property type="entry name" value="Thioredoxin-like"/>
    <property type="match status" value="1"/>
</dbReference>
<dbReference type="STRING" id="1612202.SAMN05421734_10532"/>
<evidence type="ECO:0000313" key="3">
    <source>
        <dbReference type="Proteomes" id="UP000242949"/>
    </source>
</evidence>